<dbReference type="Proteomes" id="UP000652761">
    <property type="component" value="Unassembled WGS sequence"/>
</dbReference>
<evidence type="ECO:0000313" key="2">
    <source>
        <dbReference type="EMBL" id="MQM17224.1"/>
    </source>
</evidence>
<dbReference type="AlphaFoldDB" id="A0A843XCS6"/>
<reference evidence="2" key="1">
    <citation type="submission" date="2017-07" db="EMBL/GenBank/DDBJ databases">
        <title>Taro Niue Genome Assembly and Annotation.</title>
        <authorList>
            <person name="Atibalentja N."/>
            <person name="Keating K."/>
            <person name="Fields C.J."/>
        </authorList>
    </citation>
    <scope>NUCLEOTIDE SEQUENCE</scope>
    <source>
        <strain evidence="2">Niue_2</strain>
        <tissue evidence="2">Leaf</tissue>
    </source>
</reference>
<feature type="region of interest" description="Disordered" evidence="1">
    <location>
        <begin position="175"/>
        <end position="215"/>
    </location>
</feature>
<keyword evidence="3" id="KW-1185">Reference proteome</keyword>
<sequence length="215" mass="24542">MLPSKAYLGPSRCLRLHLISSLGLFPLRCVLHRHFFFFFRRSHGHLFLFLLRLTAALDDASFLSHPHRKLEKVNDHGEDVKVSSMSDLEVWSTAMLGHILSTSCVSISERSCDLEHYRRQHRWTPTIGWRQSPWTLTQVGVHLHGRLHAVGGLIPGRQQGLPGLRNYPEIPAHLHHSLGHATNDPQKTTELSFGRPKEEKLKSHHHPQRKATAPT</sequence>
<protein>
    <submittedName>
        <fullName evidence="2">Uncharacterized protein</fullName>
    </submittedName>
</protein>
<evidence type="ECO:0000313" key="3">
    <source>
        <dbReference type="Proteomes" id="UP000652761"/>
    </source>
</evidence>
<gene>
    <name evidence="2" type="ORF">Taro_050191</name>
</gene>
<evidence type="ECO:0000256" key="1">
    <source>
        <dbReference type="SAM" id="MobiDB-lite"/>
    </source>
</evidence>
<organism evidence="2 3">
    <name type="scientific">Colocasia esculenta</name>
    <name type="common">Wild taro</name>
    <name type="synonym">Arum esculentum</name>
    <dbReference type="NCBI Taxonomy" id="4460"/>
    <lineage>
        <taxon>Eukaryota</taxon>
        <taxon>Viridiplantae</taxon>
        <taxon>Streptophyta</taxon>
        <taxon>Embryophyta</taxon>
        <taxon>Tracheophyta</taxon>
        <taxon>Spermatophyta</taxon>
        <taxon>Magnoliopsida</taxon>
        <taxon>Liliopsida</taxon>
        <taxon>Araceae</taxon>
        <taxon>Aroideae</taxon>
        <taxon>Colocasieae</taxon>
        <taxon>Colocasia</taxon>
    </lineage>
</organism>
<dbReference type="EMBL" id="NMUH01007416">
    <property type="protein sequence ID" value="MQM17224.1"/>
    <property type="molecule type" value="Genomic_DNA"/>
</dbReference>
<name>A0A843XCS6_COLES</name>
<accession>A0A843XCS6</accession>
<proteinExistence type="predicted"/>
<comment type="caution">
    <text evidence="2">The sequence shown here is derived from an EMBL/GenBank/DDBJ whole genome shotgun (WGS) entry which is preliminary data.</text>
</comment>